<keyword evidence="2" id="KW-0548">Nucleotidyltransferase</keyword>
<dbReference type="Gene3D" id="3.60.10.10">
    <property type="entry name" value="Endonuclease/exonuclease/phosphatase"/>
    <property type="match status" value="1"/>
</dbReference>
<comment type="caution">
    <text evidence="2">The sequence shown here is derived from an EMBL/GenBank/DDBJ whole genome shotgun (WGS) entry which is preliminary data.</text>
</comment>
<reference evidence="2" key="1">
    <citation type="journal article" date="2019" name="Sci. Rep.">
        <title>Draft genome of Tanacetum cinerariifolium, the natural source of mosquito coil.</title>
        <authorList>
            <person name="Yamashiro T."/>
            <person name="Shiraishi A."/>
            <person name="Satake H."/>
            <person name="Nakayama K."/>
        </authorList>
    </citation>
    <scope>NUCLEOTIDE SEQUENCE</scope>
</reference>
<dbReference type="AlphaFoldDB" id="A0A6L2KYH0"/>
<protein>
    <submittedName>
        <fullName evidence="2">Putative RNA-directed DNA polymerase, eukaryota</fullName>
    </submittedName>
</protein>
<dbReference type="GO" id="GO:0003964">
    <property type="term" value="F:RNA-directed DNA polymerase activity"/>
    <property type="evidence" value="ECO:0007669"/>
    <property type="project" value="UniProtKB-KW"/>
</dbReference>
<evidence type="ECO:0000313" key="2">
    <source>
        <dbReference type="EMBL" id="GEU53840.1"/>
    </source>
</evidence>
<dbReference type="InterPro" id="IPR036691">
    <property type="entry name" value="Endo/exonu/phosph_ase_sf"/>
</dbReference>
<dbReference type="EMBL" id="BKCJ010003236">
    <property type="protein sequence ID" value="GEU53840.1"/>
    <property type="molecule type" value="Genomic_DNA"/>
</dbReference>
<gene>
    <name evidence="2" type="ORF">Tci_025818</name>
</gene>
<organism evidence="2">
    <name type="scientific">Tanacetum cinerariifolium</name>
    <name type="common">Dalmatian daisy</name>
    <name type="synonym">Chrysanthemum cinerariifolium</name>
    <dbReference type="NCBI Taxonomy" id="118510"/>
    <lineage>
        <taxon>Eukaryota</taxon>
        <taxon>Viridiplantae</taxon>
        <taxon>Streptophyta</taxon>
        <taxon>Embryophyta</taxon>
        <taxon>Tracheophyta</taxon>
        <taxon>Spermatophyta</taxon>
        <taxon>Magnoliopsida</taxon>
        <taxon>eudicotyledons</taxon>
        <taxon>Gunneridae</taxon>
        <taxon>Pentapetalae</taxon>
        <taxon>asterids</taxon>
        <taxon>campanulids</taxon>
        <taxon>Asterales</taxon>
        <taxon>Asteraceae</taxon>
        <taxon>Asteroideae</taxon>
        <taxon>Anthemideae</taxon>
        <taxon>Anthemidinae</taxon>
        <taxon>Tanacetum</taxon>
    </lineage>
</organism>
<sequence length="492" mass="56628">MYRIRDFMQTNSGKYILFGDMNEVRNVQERIGSIFSRNEAEVFNNFISASNLTDLPLGGHAFTWMNKQGTKLSKLDRFLISEEVINLLPYIRITALDRMWSDHVPILLHCSKRDFGPTPFKKFHSWFNRERFDETITTEYPLLGLHNGSSTMLLHEKLKALKQKIKLWHTSTRSNEASKKLEVLKSLKILNEKIEDGSANNNDRESRINLLHEVDKLNNIEAMDMIQKSRLKRDIEGYENSKFFHSLIKQKRRGNSINGISFEGAWVTDPNQIKVDVMWNCGSDKAPGPDGFTFAFVKRYWELLKTDIHDFVDSCLISKKMPPGSNSSFITLISKVSNPVHTNDFRPISLINIHYKIIAKVLANRLSKVIDKIISHEQTAFIAGRQILDGPLVLCEDIDRYKKRKKMMLLFKINFEKAFHLVSFMLCNLGFNSTWRGWIKACLESSRTSILINGSPTSEFNVRRGLRQGDPLSSFLFIIIMEGLHAALSDSV</sequence>
<dbReference type="InterPro" id="IPR043502">
    <property type="entry name" value="DNA/RNA_pol_sf"/>
</dbReference>
<keyword evidence="2" id="KW-0808">Transferase</keyword>
<name>A0A6L2KYH0_TANCI</name>
<proteinExistence type="predicted"/>
<feature type="domain" description="Reverse transcriptase" evidence="1">
    <location>
        <begin position="342"/>
        <end position="489"/>
    </location>
</feature>
<evidence type="ECO:0000259" key="1">
    <source>
        <dbReference type="Pfam" id="PF00078"/>
    </source>
</evidence>
<accession>A0A6L2KYH0</accession>
<dbReference type="CDD" id="cd01650">
    <property type="entry name" value="RT_nLTR_like"/>
    <property type="match status" value="1"/>
</dbReference>
<dbReference type="PANTHER" id="PTHR46890:SF50">
    <property type="entry name" value="RNA-DIRECTED DNA POLYMERASE, EUKARYOTA, REVERSE TRANSCRIPTASE ZINC-BINDING DOMAIN PROTEIN-RELATED"/>
    <property type="match status" value="1"/>
</dbReference>
<dbReference type="Pfam" id="PF00078">
    <property type="entry name" value="RVT_1"/>
    <property type="match status" value="1"/>
</dbReference>
<dbReference type="SUPFAM" id="SSF56672">
    <property type="entry name" value="DNA/RNA polymerases"/>
    <property type="match status" value="1"/>
</dbReference>
<dbReference type="InterPro" id="IPR000477">
    <property type="entry name" value="RT_dom"/>
</dbReference>
<dbReference type="InterPro" id="IPR052343">
    <property type="entry name" value="Retrotransposon-Effector_Assoc"/>
</dbReference>
<keyword evidence="2" id="KW-0695">RNA-directed DNA polymerase</keyword>
<dbReference type="SUPFAM" id="SSF56219">
    <property type="entry name" value="DNase I-like"/>
    <property type="match status" value="1"/>
</dbReference>
<dbReference type="PANTHER" id="PTHR46890">
    <property type="entry name" value="NON-LTR RETROLELEMENT REVERSE TRANSCRIPTASE-LIKE PROTEIN-RELATED"/>
    <property type="match status" value="1"/>
</dbReference>